<dbReference type="InterPro" id="IPR055926">
    <property type="entry name" value="DUF7503"/>
</dbReference>
<gene>
    <name evidence="1" type="ORF">ACFQJ9_17665</name>
</gene>
<comment type="caution">
    <text evidence="1">The sequence shown here is derived from an EMBL/GenBank/DDBJ whole genome shotgun (WGS) entry which is preliminary data.</text>
</comment>
<reference evidence="1 2" key="1">
    <citation type="journal article" date="2019" name="Int. J. Syst. Evol. Microbiol.">
        <title>The Global Catalogue of Microorganisms (GCM) 10K type strain sequencing project: providing services to taxonomists for standard genome sequencing and annotation.</title>
        <authorList>
            <consortium name="The Broad Institute Genomics Platform"/>
            <consortium name="The Broad Institute Genome Sequencing Center for Infectious Disease"/>
            <person name="Wu L."/>
            <person name="Ma J."/>
        </authorList>
    </citation>
    <scope>NUCLEOTIDE SEQUENCE [LARGE SCALE GENOMIC DNA]</scope>
    <source>
        <strain evidence="1 2">XZGYJ-43</strain>
    </source>
</reference>
<dbReference type="AlphaFoldDB" id="A0ABD5Z7S7"/>
<dbReference type="RefSeq" id="WP_279527965.1">
    <property type="nucleotide sequence ID" value="NZ_CP122312.1"/>
</dbReference>
<organism evidence="1 2">
    <name type="scientific">Halospeciosus flavus</name>
    <dbReference type="NCBI Taxonomy" id="3032283"/>
    <lineage>
        <taxon>Archaea</taxon>
        <taxon>Methanobacteriati</taxon>
        <taxon>Methanobacteriota</taxon>
        <taxon>Stenosarchaea group</taxon>
        <taxon>Halobacteria</taxon>
        <taxon>Halobacteriales</taxon>
        <taxon>Halobacteriaceae</taxon>
        <taxon>Halospeciosus</taxon>
    </lineage>
</organism>
<name>A0ABD5Z7S7_9EURY</name>
<evidence type="ECO:0000313" key="2">
    <source>
        <dbReference type="Proteomes" id="UP001596447"/>
    </source>
</evidence>
<sequence>MSKTQITQTLAENPRLTGALFMMVLLLSQAGSAAANYGTTTLGP</sequence>
<keyword evidence="2" id="KW-1185">Reference proteome</keyword>
<dbReference type="Proteomes" id="UP001596447">
    <property type="component" value="Unassembled WGS sequence"/>
</dbReference>
<dbReference type="Pfam" id="PF24335">
    <property type="entry name" value="DUF7503"/>
    <property type="match status" value="1"/>
</dbReference>
<proteinExistence type="predicted"/>
<evidence type="ECO:0000313" key="1">
    <source>
        <dbReference type="EMBL" id="MFC7201212.1"/>
    </source>
</evidence>
<dbReference type="EMBL" id="JBHTAR010000011">
    <property type="protein sequence ID" value="MFC7201212.1"/>
    <property type="molecule type" value="Genomic_DNA"/>
</dbReference>
<protein>
    <submittedName>
        <fullName evidence="1">Uncharacterized protein</fullName>
    </submittedName>
</protein>
<accession>A0ABD5Z7S7</accession>